<keyword evidence="2" id="KW-1185">Reference proteome</keyword>
<gene>
    <name evidence="1" type="ORF">JG688_00012396</name>
</gene>
<proteinExistence type="predicted"/>
<name>A0A8J5M4N0_9STRA</name>
<dbReference type="AlphaFoldDB" id="A0A8J5M4N0"/>
<sequence>MAMFNKVDEMDVKAAAMIKGETPEEAEKIYHQLLDQILPLLQGMERKGITPESLKVDSTFLKLTKNEREPLQQFYKTY</sequence>
<accession>A0A8J5M4N0</accession>
<comment type="caution">
    <text evidence="1">The sequence shown here is derived from an EMBL/GenBank/DDBJ whole genome shotgun (WGS) entry which is preliminary data.</text>
</comment>
<dbReference type="Proteomes" id="UP000709295">
    <property type="component" value="Unassembled WGS sequence"/>
</dbReference>
<evidence type="ECO:0000313" key="2">
    <source>
        <dbReference type="Proteomes" id="UP000709295"/>
    </source>
</evidence>
<reference evidence="1" key="1">
    <citation type="submission" date="2021-01" db="EMBL/GenBank/DDBJ databases">
        <title>Phytophthora aleatoria, a newly-described species from Pinus radiata is distinct from Phytophthora cactorum isolates based on comparative genomics.</title>
        <authorList>
            <person name="Mcdougal R."/>
            <person name="Panda P."/>
            <person name="Williams N."/>
            <person name="Studholme D.J."/>
        </authorList>
    </citation>
    <scope>NUCLEOTIDE SEQUENCE</scope>
    <source>
        <strain evidence="1">NZFS 4037</strain>
    </source>
</reference>
<dbReference type="EMBL" id="JAENGY010000955">
    <property type="protein sequence ID" value="KAG6954346.1"/>
    <property type="molecule type" value="Genomic_DNA"/>
</dbReference>
<organism evidence="1 2">
    <name type="scientific">Phytophthora aleatoria</name>
    <dbReference type="NCBI Taxonomy" id="2496075"/>
    <lineage>
        <taxon>Eukaryota</taxon>
        <taxon>Sar</taxon>
        <taxon>Stramenopiles</taxon>
        <taxon>Oomycota</taxon>
        <taxon>Peronosporomycetes</taxon>
        <taxon>Peronosporales</taxon>
        <taxon>Peronosporaceae</taxon>
        <taxon>Phytophthora</taxon>
    </lineage>
</organism>
<protein>
    <submittedName>
        <fullName evidence="1">Uncharacterized protein</fullName>
    </submittedName>
</protein>
<evidence type="ECO:0000313" key="1">
    <source>
        <dbReference type="EMBL" id="KAG6954346.1"/>
    </source>
</evidence>